<evidence type="ECO:0000256" key="4">
    <source>
        <dbReference type="ARBA" id="ARBA00022833"/>
    </source>
</evidence>
<evidence type="ECO:0000256" key="6">
    <source>
        <dbReference type="RuleBase" id="RU361277"/>
    </source>
</evidence>
<accession>A0A0R2KCS0</accession>
<keyword evidence="3 6" id="KW-0479">Metal-binding</keyword>
<dbReference type="SUPFAM" id="SSF51735">
    <property type="entry name" value="NAD(P)-binding Rossmann-fold domains"/>
    <property type="match status" value="1"/>
</dbReference>
<dbReference type="PATRIC" id="fig|89059.3.peg.1680"/>
<sequence length="354" mass="38077">MKAARIYGKQDIRIEDVEIPEPKDDQVQIKVKFVGICGSDIHMYSEGLSLPYEKNPLTGKTVPIIEGHEFSGQVVKVGQDVHEVQVGDRIAVEPILACGHCRNCMKGLYNYCLHAVGPDGSGNFIGVSGDGGMAEYANVEAKFAHKLPDEMGFDLGALVEPTSVAYEGIKRSGLIEGQIVAVMGAGPIGLCTAILAKIAGATKVYISDVSDVRLAKAKEVGIENTLNPTKDDVVEKIHEDLPDGVDIAFECAGVQATFDTATQITTATGLIQVDALFGKSIELDINDAIMKGHNIHTTLGYENAFPTVINIINSNQEIFQKMITKKISLDDTVEGIKSLQSDKSQVKVMISPEM</sequence>
<protein>
    <submittedName>
        <fullName evidence="9">L-iditol 2-dehydrogenase</fullName>
    </submittedName>
</protein>
<reference evidence="9 10" key="1">
    <citation type="journal article" date="2015" name="Genome Announc.">
        <title>Expanding the biotechnology potential of lactobacilli through comparative genomics of 213 strains and associated genera.</title>
        <authorList>
            <person name="Sun Z."/>
            <person name="Harris H.M."/>
            <person name="McCann A."/>
            <person name="Guo C."/>
            <person name="Argimon S."/>
            <person name="Zhang W."/>
            <person name="Yang X."/>
            <person name="Jeffery I.B."/>
            <person name="Cooney J.C."/>
            <person name="Kagawa T.F."/>
            <person name="Liu W."/>
            <person name="Song Y."/>
            <person name="Salvetti E."/>
            <person name="Wrobel A."/>
            <person name="Rasinkangas P."/>
            <person name="Parkhill J."/>
            <person name="Rea M.C."/>
            <person name="O'Sullivan O."/>
            <person name="Ritari J."/>
            <person name="Douillard F.P."/>
            <person name="Paul Ross R."/>
            <person name="Yang R."/>
            <person name="Briner A.E."/>
            <person name="Felis G.E."/>
            <person name="de Vos W.M."/>
            <person name="Barrangou R."/>
            <person name="Klaenhammer T.R."/>
            <person name="Caufield P.W."/>
            <person name="Cui Y."/>
            <person name="Zhang H."/>
            <person name="O'Toole P.W."/>
        </authorList>
    </citation>
    <scope>NUCLEOTIDE SEQUENCE [LARGE SCALE GENOMIC DNA]</scope>
    <source>
        <strain evidence="9 10">DSM 15353</strain>
    </source>
</reference>
<feature type="domain" description="Alcohol dehydrogenase-like C-terminal" evidence="7">
    <location>
        <begin position="187"/>
        <end position="313"/>
    </location>
</feature>
<keyword evidence="4 6" id="KW-0862">Zinc</keyword>
<evidence type="ECO:0000313" key="10">
    <source>
        <dbReference type="Proteomes" id="UP000051491"/>
    </source>
</evidence>
<evidence type="ECO:0000256" key="3">
    <source>
        <dbReference type="ARBA" id="ARBA00022723"/>
    </source>
</evidence>
<name>A0A0R2KCS0_9LACO</name>
<dbReference type="Gene3D" id="3.90.180.10">
    <property type="entry name" value="Medium-chain alcohol dehydrogenases, catalytic domain"/>
    <property type="match status" value="1"/>
</dbReference>
<comment type="caution">
    <text evidence="9">The sequence shown here is derived from an EMBL/GenBank/DDBJ whole genome shotgun (WGS) entry which is preliminary data.</text>
</comment>
<dbReference type="STRING" id="89059.LAC1533_0064"/>
<evidence type="ECO:0000256" key="5">
    <source>
        <dbReference type="ARBA" id="ARBA00023002"/>
    </source>
</evidence>
<evidence type="ECO:0000256" key="2">
    <source>
        <dbReference type="ARBA" id="ARBA00008072"/>
    </source>
</evidence>
<keyword evidence="5" id="KW-0560">Oxidoreductase</keyword>
<dbReference type="InterPro" id="IPR013154">
    <property type="entry name" value="ADH-like_N"/>
</dbReference>
<dbReference type="EMBL" id="JQBK01000005">
    <property type="protein sequence ID" value="KRN87273.1"/>
    <property type="molecule type" value="Genomic_DNA"/>
</dbReference>
<dbReference type="GO" id="GO:0005737">
    <property type="term" value="C:cytoplasm"/>
    <property type="evidence" value="ECO:0007669"/>
    <property type="project" value="TreeGrafter"/>
</dbReference>
<dbReference type="Pfam" id="PF00107">
    <property type="entry name" value="ADH_zinc_N"/>
    <property type="match status" value="1"/>
</dbReference>
<dbReference type="InterPro" id="IPR002328">
    <property type="entry name" value="ADH_Zn_CS"/>
</dbReference>
<dbReference type="GO" id="GO:0034079">
    <property type="term" value="P:butanediol biosynthetic process"/>
    <property type="evidence" value="ECO:0007669"/>
    <property type="project" value="TreeGrafter"/>
</dbReference>
<dbReference type="InterPro" id="IPR013149">
    <property type="entry name" value="ADH-like_C"/>
</dbReference>
<dbReference type="SUPFAM" id="SSF50129">
    <property type="entry name" value="GroES-like"/>
    <property type="match status" value="1"/>
</dbReference>
<evidence type="ECO:0000259" key="7">
    <source>
        <dbReference type="Pfam" id="PF00107"/>
    </source>
</evidence>
<dbReference type="OrthoDB" id="9770238at2"/>
<organism evidence="9 10">
    <name type="scientific">Ligilactobacillus acidipiscis</name>
    <dbReference type="NCBI Taxonomy" id="89059"/>
    <lineage>
        <taxon>Bacteria</taxon>
        <taxon>Bacillati</taxon>
        <taxon>Bacillota</taxon>
        <taxon>Bacilli</taxon>
        <taxon>Lactobacillales</taxon>
        <taxon>Lactobacillaceae</taxon>
        <taxon>Ligilactobacillus</taxon>
    </lineage>
</organism>
<dbReference type="GO" id="GO:0008270">
    <property type="term" value="F:zinc ion binding"/>
    <property type="evidence" value="ECO:0007669"/>
    <property type="project" value="InterPro"/>
</dbReference>
<comment type="cofactor">
    <cofactor evidence="1 6">
        <name>Zn(2+)</name>
        <dbReference type="ChEBI" id="CHEBI:29105"/>
    </cofactor>
</comment>
<dbReference type="PANTHER" id="PTHR43161">
    <property type="entry name" value="SORBITOL DEHYDROGENASE"/>
    <property type="match status" value="1"/>
</dbReference>
<dbReference type="PANTHER" id="PTHR43161:SF23">
    <property type="entry name" value="(R,R)-BUTANEDIOL DEHYDROGENASE-RELATED"/>
    <property type="match status" value="1"/>
</dbReference>
<gene>
    <name evidence="9" type="ORF">IV43_GL001571</name>
</gene>
<comment type="similarity">
    <text evidence="2 6">Belongs to the zinc-containing alcohol dehydrogenase family.</text>
</comment>
<dbReference type="AlphaFoldDB" id="A0A0R2KCS0"/>
<evidence type="ECO:0000313" key="9">
    <source>
        <dbReference type="EMBL" id="KRN87273.1"/>
    </source>
</evidence>
<dbReference type="GO" id="GO:0000721">
    <property type="term" value="F:(R,R)-butanediol dehydrogenase activity"/>
    <property type="evidence" value="ECO:0007669"/>
    <property type="project" value="TreeGrafter"/>
</dbReference>
<dbReference type="Gene3D" id="3.40.50.720">
    <property type="entry name" value="NAD(P)-binding Rossmann-like Domain"/>
    <property type="match status" value="1"/>
</dbReference>
<proteinExistence type="inferred from homology"/>
<dbReference type="Pfam" id="PF08240">
    <property type="entry name" value="ADH_N"/>
    <property type="match status" value="1"/>
</dbReference>
<dbReference type="InterPro" id="IPR036291">
    <property type="entry name" value="NAD(P)-bd_dom_sf"/>
</dbReference>
<dbReference type="InterPro" id="IPR011032">
    <property type="entry name" value="GroES-like_sf"/>
</dbReference>
<dbReference type="CDD" id="cd08233">
    <property type="entry name" value="butanediol_DH_like"/>
    <property type="match status" value="1"/>
</dbReference>
<feature type="domain" description="Alcohol dehydrogenase-like N-terminal" evidence="8">
    <location>
        <begin position="24"/>
        <end position="149"/>
    </location>
</feature>
<evidence type="ECO:0000259" key="8">
    <source>
        <dbReference type="Pfam" id="PF08240"/>
    </source>
</evidence>
<dbReference type="Proteomes" id="UP000051491">
    <property type="component" value="Unassembled WGS sequence"/>
</dbReference>
<evidence type="ECO:0000256" key="1">
    <source>
        <dbReference type="ARBA" id="ARBA00001947"/>
    </source>
</evidence>
<dbReference type="RefSeq" id="WP_010495530.1">
    <property type="nucleotide sequence ID" value="NZ_JQBK01000005.1"/>
</dbReference>
<dbReference type="PROSITE" id="PS00059">
    <property type="entry name" value="ADH_ZINC"/>
    <property type="match status" value="1"/>
</dbReference>